<evidence type="ECO:0008006" key="4">
    <source>
        <dbReference type="Google" id="ProtNLM"/>
    </source>
</evidence>
<evidence type="ECO:0000256" key="1">
    <source>
        <dbReference type="SAM" id="SignalP"/>
    </source>
</evidence>
<evidence type="ECO:0000313" key="3">
    <source>
        <dbReference type="Proteomes" id="UP000024635"/>
    </source>
</evidence>
<sequence>MYLLAQLKLLVLRAWNVQPATEARMAWVKKQDNYSYFIVGKMKNIGWRMKRAPPSVVFCRRLSPKKLSEWV</sequence>
<proteinExistence type="predicted"/>
<name>A0A016SCN8_9BILA</name>
<keyword evidence="3" id="KW-1185">Reference proteome</keyword>
<feature type="signal peptide" evidence="1">
    <location>
        <begin position="1"/>
        <end position="19"/>
    </location>
</feature>
<reference evidence="3" key="1">
    <citation type="journal article" date="2015" name="Nat. Genet.">
        <title>The genome and transcriptome of the zoonotic hookworm Ancylostoma ceylanicum identify infection-specific gene families.</title>
        <authorList>
            <person name="Schwarz E.M."/>
            <person name="Hu Y."/>
            <person name="Antoshechkin I."/>
            <person name="Miller M.M."/>
            <person name="Sternberg P.W."/>
            <person name="Aroian R.V."/>
        </authorList>
    </citation>
    <scope>NUCLEOTIDE SEQUENCE</scope>
    <source>
        <strain evidence="3">HY135</strain>
    </source>
</reference>
<protein>
    <recommendedName>
        <fullName evidence="4">SCP domain-containing protein</fullName>
    </recommendedName>
</protein>
<dbReference type="EMBL" id="JARK01001588">
    <property type="protein sequence ID" value="EYB88122.1"/>
    <property type="molecule type" value="Genomic_DNA"/>
</dbReference>
<feature type="chain" id="PRO_5001486245" description="SCP domain-containing protein" evidence="1">
    <location>
        <begin position="20"/>
        <end position="71"/>
    </location>
</feature>
<dbReference type="Proteomes" id="UP000024635">
    <property type="component" value="Unassembled WGS sequence"/>
</dbReference>
<organism evidence="2 3">
    <name type="scientific">Ancylostoma ceylanicum</name>
    <dbReference type="NCBI Taxonomy" id="53326"/>
    <lineage>
        <taxon>Eukaryota</taxon>
        <taxon>Metazoa</taxon>
        <taxon>Ecdysozoa</taxon>
        <taxon>Nematoda</taxon>
        <taxon>Chromadorea</taxon>
        <taxon>Rhabditida</taxon>
        <taxon>Rhabditina</taxon>
        <taxon>Rhabditomorpha</taxon>
        <taxon>Strongyloidea</taxon>
        <taxon>Ancylostomatidae</taxon>
        <taxon>Ancylostomatinae</taxon>
        <taxon>Ancylostoma</taxon>
    </lineage>
</organism>
<dbReference type="AlphaFoldDB" id="A0A016SCN8"/>
<keyword evidence="1" id="KW-0732">Signal</keyword>
<evidence type="ECO:0000313" key="2">
    <source>
        <dbReference type="EMBL" id="EYB88122.1"/>
    </source>
</evidence>
<gene>
    <name evidence="2" type="primary">Acey_s0252.g230</name>
    <name evidence="2" type="ORF">Y032_0252g230</name>
</gene>
<accession>A0A016SCN8</accession>
<comment type="caution">
    <text evidence="2">The sequence shown here is derived from an EMBL/GenBank/DDBJ whole genome shotgun (WGS) entry which is preliminary data.</text>
</comment>